<reference evidence="2 3" key="1">
    <citation type="submission" date="2016-11" db="EMBL/GenBank/DDBJ databases">
        <authorList>
            <person name="Jaros S."/>
            <person name="Januszkiewicz K."/>
            <person name="Wedrychowicz H."/>
        </authorList>
    </citation>
    <scope>NUCLEOTIDE SEQUENCE [LARGE SCALE GENOMIC DNA]</scope>
    <source>
        <strain evidence="2 3">DSM 15480</strain>
    </source>
</reference>
<dbReference type="Proteomes" id="UP000184301">
    <property type="component" value="Unassembled WGS sequence"/>
</dbReference>
<dbReference type="SMART" id="SM00959">
    <property type="entry name" value="Rho_N"/>
    <property type="match status" value="1"/>
</dbReference>
<dbReference type="InterPro" id="IPR036361">
    <property type="entry name" value="SAP_dom_sf"/>
</dbReference>
<organism evidence="2 3">
    <name type="scientific">Hespellia stercorisuis DSM 15480</name>
    <dbReference type="NCBI Taxonomy" id="1121950"/>
    <lineage>
        <taxon>Bacteria</taxon>
        <taxon>Bacillati</taxon>
        <taxon>Bacillota</taxon>
        <taxon>Clostridia</taxon>
        <taxon>Lachnospirales</taxon>
        <taxon>Lachnospiraceae</taxon>
        <taxon>Hespellia</taxon>
    </lineage>
</organism>
<dbReference type="EMBL" id="FQZY01000043">
    <property type="protein sequence ID" value="SHK33789.1"/>
    <property type="molecule type" value="Genomic_DNA"/>
</dbReference>
<dbReference type="InterPro" id="IPR036269">
    <property type="entry name" value="Rho_N_sf"/>
</dbReference>
<accession>A0A1M6RMW9</accession>
<keyword evidence="3" id="KW-1185">Reference proteome</keyword>
<dbReference type="GO" id="GO:0006353">
    <property type="term" value="P:DNA-templated transcription termination"/>
    <property type="evidence" value="ECO:0007669"/>
    <property type="project" value="InterPro"/>
</dbReference>
<evidence type="ECO:0000313" key="2">
    <source>
        <dbReference type="EMBL" id="SHK33789.1"/>
    </source>
</evidence>
<feature type="domain" description="Rho termination factor-like N-terminal" evidence="1">
    <location>
        <begin position="44"/>
        <end position="80"/>
    </location>
</feature>
<dbReference type="RefSeq" id="WP_073111464.1">
    <property type="nucleotide sequence ID" value="NZ_FQZY01000043.1"/>
</dbReference>
<dbReference type="Pfam" id="PF07498">
    <property type="entry name" value="Rho_N"/>
    <property type="match status" value="1"/>
</dbReference>
<name>A0A1M6RMW9_9FIRM</name>
<dbReference type="Gene3D" id="1.10.720.30">
    <property type="entry name" value="SAP domain"/>
    <property type="match status" value="1"/>
</dbReference>
<gene>
    <name evidence="2" type="ORF">SAMN02745243_02738</name>
</gene>
<protein>
    <submittedName>
        <fullName evidence="2">Rho termination factor, N-terminal domain</fullName>
    </submittedName>
</protein>
<dbReference type="SUPFAM" id="SSF68912">
    <property type="entry name" value="Rho N-terminal domain-like"/>
    <property type="match status" value="1"/>
</dbReference>
<dbReference type="AlphaFoldDB" id="A0A1M6RMW9"/>
<dbReference type="STRING" id="1121950.SAMN02745243_02738"/>
<dbReference type="OrthoDB" id="2086662at2"/>
<proteinExistence type="predicted"/>
<evidence type="ECO:0000259" key="1">
    <source>
        <dbReference type="SMART" id="SM00959"/>
    </source>
</evidence>
<evidence type="ECO:0000313" key="3">
    <source>
        <dbReference type="Proteomes" id="UP000184301"/>
    </source>
</evidence>
<dbReference type="InterPro" id="IPR011112">
    <property type="entry name" value="Rho-like_N"/>
</dbReference>
<sequence>MRMIRKNVERIAETAEQETKLKAEGFKPLREEVEMQQSSNAPSNLTDLTVMQLKEFAKSKGLEGYSSLNKEELLAALKDVI</sequence>